<reference evidence="1 2" key="1">
    <citation type="journal article" date="2024" name="Genome Biol. Evol.">
        <title>Chromosome-level genome assembly of the viviparous eelpout Zoarces viviparus.</title>
        <authorList>
            <person name="Fuhrmann N."/>
            <person name="Brasseur M.V."/>
            <person name="Bakowski C.E."/>
            <person name="Podsiadlowski L."/>
            <person name="Prost S."/>
            <person name="Krehenwinkel H."/>
            <person name="Mayer C."/>
        </authorList>
    </citation>
    <scope>NUCLEOTIDE SEQUENCE [LARGE SCALE GENOMIC DNA]</scope>
    <source>
        <strain evidence="1">NO-MEL_2022_Ind0_liver</strain>
    </source>
</reference>
<organism evidence="1 2">
    <name type="scientific">Zoarces viviparus</name>
    <name type="common">Viviparous eelpout</name>
    <name type="synonym">Blennius viviparus</name>
    <dbReference type="NCBI Taxonomy" id="48416"/>
    <lineage>
        <taxon>Eukaryota</taxon>
        <taxon>Metazoa</taxon>
        <taxon>Chordata</taxon>
        <taxon>Craniata</taxon>
        <taxon>Vertebrata</taxon>
        <taxon>Euteleostomi</taxon>
        <taxon>Actinopterygii</taxon>
        <taxon>Neopterygii</taxon>
        <taxon>Teleostei</taxon>
        <taxon>Neoteleostei</taxon>
        <taxon>Acanthomorphata</taxon>
        <taxon>Eupercaria</taxon>
        <taxon>Perciformes</taxon>
        <taxon>Cottioidei</taxon>
        <taxon>Zoarcales</taxon>
        <taxon>Zoarcidae</taxon>
        <taxon>Zoarcinae</taxon>
        <taxon>Zoarces</taxon>
    </lineage>
</organism>
<dbReference type="EMBL" id="JBCEZU010000329">
    <property type="protein sequence ID" value="KAK9520703.1"/>
    <property type="molecule type" value="Genomic_DNA"/>
</dbReference>
<comment type="caution">
    <text evidence="1">The sequence shown here is derived from an EMBL/GenBank/DDBJ whole genome shotgun (WGS) entry which is preliminary data.</text>
</comment>
<name>A0AAW1EEP8_ZOAVI</name>
<keyword evidence="2" id="KW-1185">Reference proteome</keyword>
<proteinExistence type="predicted"/>
<accession>A0AAW1EEP8</accession>
<sequence length="92" mass="9363">MRAPARALGIWRRGAPDGRSVACCCCLLIPGGSVHHGPPPSNGGKKSGIPSVLGRGCCASGPDSVPGTITRRRAPLDLSLSRCPHTGNNHTG</sequence>
<evidence type="ECO:0000313" key="2">
    <source>
        <dbReference type="Proteomes" id="UP001488805"/>
    </source>
</evidence>
<evidence type="ECO:0000313" key="1">
    <source>
        <dbReference type="EMBL" id="KAK9520703.1"/>
    </source>
</evidence>
<evidence type="ECO:0008006" key="3">
    <source>
        <dbReference type="Google" id="ProtNLM"/>
    </source>
</evidence>
<dbReference type="Proteomes" id="UP001488805">
    <property type="component" value="Unassembled WGS sequence"/>
</dbReference>
<dbReference type="AlphaFoldDB" id="A0AAW1EEP8"/>
<gene>
    <name evidence="1" type="ORF">VZT92_020574</name>
</gene>
<protein>
    <recommendedName>
        <fullName evidence="3">Secreted protein</fullName>
    </recommendedName>
</protein>